<name>A0A6G7B9S4_9LACO</name>
<evidence type="ECO:0000313" key="1">
    <source>
        <dbReference type="EMBL" id="QIH23914.1"/>
    </source>
</evidence>
<dbReference type="EMBL" id="CP049228">
    <property type="protein sequence ID" value="QIH23914.1"/>
    <property type="molecule type" value="Genomic_DNA"/>
</dbReference>
<accession>A0A6G7B9S4</accession>
<dbReference type="Proteomes" id="UP000501676">
    <property type="component" value="Chromosome"/>
</dbReference>
<dbReference type="AlphaFoldDB" id="A0A6G7B9S4"/>
<gene>
    <name evidence="1" type="ORF">G6Z83_04250</name>
</gene>
<sequence length="163" mass="18765">MEIIQKQACTMIGKVFLPTDIDEQRSYSAAIQQVENDINFVNFLKENNLEHQRAALYVFAPDSFMYWYGVVVHQLPNELKGLRQFGLPSCKVANYITESQNLTHFLAPVNQTIPMFLDKLNKENVTYHENLGESDVPYILEELDLDTKKLTQSLYLDASDLSK</sequence>
<protein>
    <submittedName>
        <fullName evidence="1">Uncharacterized protein</fullName>
    </submittedName>
</protein>
<proteinExistence type="predicted"/>
<reference evidence="1 2" key="1">
    <citation type="submission" date="2020-02" db="EMBL/GenBank/DDBJ databases">
        <title>Complete genome sequences of six Lactobacillus iners strains isolated from the human vagina.</title>
        <authorList>
            <person name="France M.T."/>
            <person name="Rutt L."/>
            <person name="Narina S."/>
            <person name="Arbaugh S."/>
            <person name="Humphrys M.S."/>
            <person name="Ma B."/>
            <person name="Hayward M.R."/>
            <person name="Relman D."/>
            <person name="Kwon D.S."/>
            <person name="Ravel J."/>
        </authorList>
    </citation>
    <scope>NUCLEOTIDE SEQUENCE [LARGE SCALE GENOMIC DNA]</scope>
    <source>
        <strain evidence="1 2">C0210C1</strain>
    </source>
</reference>
<dbReference type="RefSeq" id="WP_006737593.1">
    <property type="nucleotide sequence ID" value="NZ_CP049225.1"/>
</dbReference>
<organism evidence="1 2">
    <name type="scientific">Lactobacillus iners</name>
    <dbReference type="NCBI Taxonomy" id="147802"/>
    <lineage>
        <taxon>Bacteria</taxon>
        <taxon>Bacillati</taxon>
        <taxon>Bacillota</taxon>
        <taxon>Bacilli</taxon>
        <taxon>Lactobacillales</taxon>
        <taxon>Lactobacillaceae</taxon>
        <taxon>Lactobacillus</taxon>
    </lineage>
</organism>
<evidence type="ECO:0000313" key="2">
    <source>
        <dbReference type="Proteomes" id="UP000501676"/>
    </source>
</evidence>